<keyword evidence="1" id="KW-1133">Transmembrane helix</keyword>
<accession>A0AAE1ZIZ8</accession>
<reference evidence="2" key="2">
    <citation type="journal article" date="2023" name="Infect Dis Poverty">
        <title>Chromosome-scale genome of the human blood fluke Schistosoma mekongi and its implications for public health.</title>
        <authorList>
            <person name="Zhou M."/>
            <person name="Xu L."/>
            <person name="Xu D."/>
            <person name="Chen W."/>
            <person name="Khan J."/>
            <person name="Hu Y."/>
            <person name="Huang H."/>
            <person name="Wei H."/>
            <person name="Zhang Y."/>
            <person name="Chusongsang P."/>
            <person name="Tanasarnprasert K."/>
            <person name="Hu X."/>
            <person name="Limpanont Y."/>
            <person name="Lv Z."/>
        </authorList>
    </citation>
    <scope>NUCLEOTIDE SEQUENCE</scope>
    <source>
        <strain evidence="2">LV_2022a</strain>
    </source>
</reference>
<dbReference type="AlphaFoldDB" id="A0AAE1ZIZ8"/>
<name>A0AAE1ZIZ8_SCHME</name>
<proteinExistence type="predicted"/>
<dbReference type="EMBL" id="JALJAT010000001">
    <property type="protein sequence ID" value="KAK4474752.1"/>
    <property type="molecule type" value="Genomic_DNA"/>
</dbReference>
<keyword evidence="1" id="KW-0472">Membrane</keyword>
<sequence>MQMYAYIEYITIIISYSLLLICDLMQSLLQILLLCILSCILIFNGCYADSHGEKLSKSEFDVCVQECGNQYEECSKAIRELWKNFQKNKKQIMKVMNSCCLRGQSDHSQPSTLSFATCVRDRCGAELWGCNIKKRHSGFLTDREIEYIKQKELRTKKKIQQ</sequence>
<comment type="caution">
    <text evidence="2">The sequence shown here is derived from an EMBL/GenBank/DDBJ whole genome shotgun (WGS) entry which is preliminary data.</text>
</comment>
<evidence type="ECO:0000313" key="2">
    <source>
        <dbReference type="EMBL" id="KAK4474752.1"/>
    </source>
</evidence>
<feature type="transmembrane region" description="Helical" evidence="1">
    <location>
        <begin position="27"/>
        <end position="47"/>
    </location>
</feature>
<reference evidence="2" key="1">
    <citation type="submission" date="2022-04" db="EMBL/GenBank/DDBJ databases">
        <authorList>
            <person name="Xu L."/>
            <person name="Lv Z."/>
        </authorList>
    </citation>
    <scope>NUCLEOTIDE SEQUENCE</scope>
    <source>
        <strain evidence="2">LV_2022a</strain>
    </source>
</reference>
<keyword evidence="1" id="KW-0812">Transmembrane</keyword>
<gene>
    <name evidence="2" type="ORF">MN116_001876</name>
</gene>
<organism evidence="2 3">
    <name type="scientific">Schistosoma mekongi</name>
    <name type="common">Parasitic worm</name>
    <dbReference type="NCBI Taxonomy" id="38744"/>
    <lineage>
        <taxon>Eukaryota</taxon>
        <taxon>Metazoa</taxon>
        <taxon>Spiralia</taxon>
        <taxon>Lophotrochozoa</taxon>
        <taxon>Platyhelminthes</taxon>
        <taxon>Trematoda</taxon>
        <taxon>Digenea</taxon>
        <taxon>Strigeidida</taxon>
        <taxon>Schistosomatoidea</taxon>
        <taxon>Schistosomatidae</taxon>
        <taxon>Schistosoma</taxon>
    </lineage>
</organism>
<evidence type="ECO:0000313" key="3">
    <source>
        <dbReference type="Proteomes" id="UP001292079"/>
    </source>
</evidence>
<feature type="transmembrane region" description="Helical" evidence="1">
    <location>
        <begin position="5"/>
        <end position="21"/>
    </location>
</feature>
<keyword evidence="3" id="KW-1185">Reference proteome</keyword>
<protein>
    <submittedName>
        <fullName evidence="2">Uncharacterized protein</fullName>
    </submittedName>
</protein>
<evidence type="ECO:0000256" key="1">
    <source>
        <dbReference type="SAM" id="Phobius"/>
    </source>
</evidence>
<dbReference type="Proteomes" id="UP001292079">
    <property type="component" value="Unassembled WGS sequence"/>
</dbReference>